<comment type="subunit">
    <text evidence="6">Homotetramer.</text>
</comment>
<evidence type="ECO:0000256" key="8">
    <source>
        <dbReference type="ARBA" id="ARBA00022723"/>
    </source>
</evidence>
<dbReference type="SUPFAM" id="SSF158745">
    <property type="entry name" value="LanC-like"/>
    <property type="match status" value="1"/>
</dbReference>
<dbReference type="InterPro" id="IPR011059">
    <property type="entry name" value="Metal-dep_hydrolase_composite"/>
</dbReference>
<dbReference type="SMART" id="SM01260">
    <property type="entry name" value="LANC_like"/>
    <property type="match status" value="1"/>
</dbReference>
<evidence type="ECO:0000256" key="5">
    <source>
        <dbReference type="ARBA" id="ARBA00010368"/>
    </source>
</evidence>
<dbReference type="Gene3D" id="3.20.20.140">
    <property type="entry name" value="Metal-dependent hydrolases"/>
    <property type="match status" value="1"/>
</dbReference>
<feature type="domain" description="Amidohydrolase-related" evidence="13">
    <location>
        <begin position="505"/>
        <end position="879"/>
    </location>
</feature>
<dbReference type="SUPFAM" id="SSF51338">
    <property type="entry name" value="Composite domain of metallo-dependent hydrolases"/>
    <property type="match status" value="1"/>
</dbReference>
<dbReference type="Pfam" id="PF01979">
    <property type="entry name" value="Amidohydro_1"/>
    <property type="match status" value="1"/>
</dbReference>
<dbReference type="GO" id="GO:0004038">
    <property type="term" value="F:allantoinase activity"/>
    <property type="evidence" value="ECO:0007669"/>
    <property type="project" value="UniProtKB-EC"/>
</dbReference>
<gene>
    <name evidence="15" type="primary">LOC107271495</name>
</gene>
<dbReference type="PRINTS" id="PR01950">
    <property type="entry name" value="LANCSUPER"/>
</dbReference>
<evidence type="ECO:0000256" key="10">
    <source>
        <dbReference type="ARBA" id="ARBA00022833"/>
    </source>
</evidence>
<dbReference type="InterPro" id="IPR017593">
    <property type="entry name" value="Allantoinase"/>
</dbReference>
<dbReference type="GO" id="GO:0050897">
    <property type="term" value="F:cobalt ion binding"/>
    <property type="evidence" value="ECO:0007669"/>
    <property type="project" value="InterPro"/>
</dbReference>
<dbReference type="PANTHER" id="PTHR43668:SF2">
    <property type="entry name" value="ALLANTOINASE"/>
    <property type="match status" value="1"/>
</dbReference>
<feature type="binding site" evidence="11">
    <location>
        <position position="315"/>
    </location>
    <ligand>
        <name>Zn(2+)</name>
        <dbReference type="ChEBI" id="CHEBI:29105"/>
    </ligand>
</feature>
<dbReference type="SUPFAM" id="SSF51556">
    <property type="entry name" value="Metallo-dependent hydrolases"/>
    <property type="match status" value="1"/>
</dbReference>
<dbReference type="CDD" id="cd04794">
    <property type="entry name" value="euk_LANCL"/>
    <property type="match status" value="1"/>
</dbReference>
<dbReference type="GO" id="GO:0000256">
    <property type="term" value="P:allantoin catabolic process"/>
    <property type="evidence" value="ECO:0007669"/>
    <property type="project" value="InterPro"/>
</dbReference>
<keyword evidence="9" id="KW-0378">Hydrolase</keyword>
<dbReference type="GO" id="GO:0008270">
    <property type="term" value="F:zinc ion binding"/>
    <property type="evidence" value="ECO:0007669"/>
    <property type="project" value="InterPro"/>
</dbReference>
<dbReference type="RefSeq" id="XP_015603039.1">
    <property type="nucleotide sequence ID" value="XM_015747553.2"/>
</dbReference>
<dbReference type="InterPro" id="IPR050138">
    <property type="entry name" value="DHOase/Allantoinase_Hydrolase"/>
</dbReference>
<comment type="pathway">
    <text evidence="3">Nitrogen metabolism; (S)-allantoin degradation; allantoate from (S)-allantoin: step 1/1.</text>
</comment>
<dbReference type="GO" id="GO:0031179">
    <property type="term" value="P:peptide modification"/>
    <property type="evidence" value="ECO:0007669"/>
    <property type="project" value="InterPro"/>
</dbReference>
<evidence type="ECO:0000256" key="7">
    <source>
        <dbReference type="ARBA" id="ARBA00012863"/>
    </source>
</evidence>
<organism evidence="14 15">
    <name type="scientific">Cephus cinctus</name>
    <name type="common">Wheat stem sawfly</name>
    <dbReference type="NCBI Taxonomy" id="211228"/>
    <lineage>
        <taxon>Eukaryota</taxon>
        <taxon>Metazoa</taxon>
        <taxon>Ecdysozoa</taxon>
        <taxon>Arthropoda</taxon>
        <taxon>Hexapoda</taxon>
        <taxon>Insecta</taxon>
        <taxon>Pterygota</taxon>
        <taxon>Neoptera</taxon>
        <taxon>Endopterygota</taxon>
        <taxon>Hymenoptera</taxon>
        <taxon>Cephoidea</taxon>
        <taxon>Cephidae</taxon>
        <taxon>Cephus</taxon>
    </lineage>
</organism>
<dbReference type="FunFam" id="3.20.20.140:FF:000032">
    <property type="entry name" value="Allantoinase Dal1"/>
    <property type="match status" value="1"/>
</dbReference>
<keyword evidence="10 11" id="KW-0862">Zinc</keyword>
<comment type="catalytic activity">
    <reaction evidence="1">
        <text>(S)-allantoin + H2O = allantoate + H(+)</text>
        <dbReference type="Rhea" id="RHEA:17029"/>
        <dbReference type="ChEBI" id="CHEBI:15377"/>
        <dbReference type="ChEBI" id="CHEBI:15378"/>
        <dbReference type="ChEBI" id="CHEBI:15678"/>
        <dbReference type="ChEBI" id="CHEBI:17536"/>
        <dbReference type="EC" id="3.5.2.5"/>
    </reaction>
</comment>
<dbReference type="InterPro" id="IPR002195">
    <property type="entry name" value="Dihydroorotase_CS"/>
</dbReference>
<evidence type="ECO:0000313" key="15">
    <source>
        <dbReference type="RefSeq" id="XP_015603039.1"/>
    </source>
</evidence>
<dbReference type="InterPro" id="IPR007822">
    <property type="entry name" value="LANC-like"/>
</dbReference>
<comment type="cofactor">
    <cofactor evidence="2">
        <name>Zn(2+)</name>
        <dbReference type="ChEBI" id="CHEBI:29105"/>
    </cofactor>
</comment>
<dbReference type="InterPro" id="IPR012341">
    <property type="entry name" value="6hp_glycosidase-like_sf"/>
</dbReference>
<evidence type="ECO:0000256" key="6">
    <source>
        <dbReference type="ARBA" id="ARBA00011881"/>
    </source>
</evidence>
<comment type="similarity">
    <text evidence="4">Belongs to the LanC-like protein family.</text>
</comment>
<dbReference type="Gene3D" id="1.50.10.10">
    <property type="match status" value="1"/>
</dbReference>
<keyword evidence="14" id="KW-1185">Reference proteome</keyword>
<feature type="binding site" evidence="11">
    <location>
        <position position="362"/>
    </location>
    <ligand>
        <name>Zn(2+)</name>
        <dbReference type="ChEBI" id="CHEBI:29105"/>
    </ligand>
</feature>
<dbReference type="GO" id="GO:0005975">
    <property type="term" value="P:carbohydrate metabolic process"/>
    <property type="evidence" value="ECO:0007669"/>
    <property type="project" value="InterPro"/>
</dbReference>
<keyword evidence="8 11" id="KW-0479">Metal-binding</keyword>
<dbReference type="EC" id="3.5.2.5" evidence="7"/>
<dbReference type="PRINTS" id="PR01951">
    <property type="entry name" value="LANCEUKARYTE"/>
</dbReference>
<dbReference type="InterPro" id="IPR006680">
    <property type="entry name" value="Amidohydro-rel"/>
</dbReference>
<protein>
    <recommendedName>
        <fullName evidence="7">allantoinase</fullName>
        <ecNumber evidence="7">3.5.2.5</ecNumber>
    </recommendedName>
</protein>
<feature type="binding site" evidence="11">
    <location>
        <position position="361"/>
    </location>
    <ligand>
        <name>Zn(2+)</name>
        <dbReference type="ChEBI" id="CHEBI:29105"/>
    </ligand>
</feature>
<evidence type="ECO:0000256" key="1">
    <source>
        <dbReference type="ARBA" id="ARBA00001756"/>
    </source>
</evidence>
<sequence>MNFLFRSLNRQIFYLRASRISLKMSSTGSSSTSSTESSRHYANPYDDYSSTKHNSIVDKDKNIIQDTFKEELTSNIKVLMQMLERNEKHWSFDDYSIYTGVTGIAYLFYHYGKYFHEDAYIMRAAKLIRGSLEKAKGKRHVTFLTGIAGPLALGAVINHLHFDREESKNLIERLRSMSKYVLEDDSDLPDELLYGRSGYLFTILYVNSHISPAPFDGDFIRKVIASIIKSGRKYSAATRCESPIMYSWYDKEYLGGAHGLAGILYILLQAREYLTQSQLSDVIQPALRYLIKLKYPSGNFPSSVGSQSDKLVHWCHGAPSMTMLFCLAYKVFQDKKYLDTAVQCGEVIWLRGLLKKGYGLCHGVSGNAYTFLYLFQETKDTKHLYRACKFAEWCMDYGTHQNRIPDRPFSLFEGLAGTIYFLIDLGEPMLAKFPGYTLNRLDMSNSTIKIFLSKRVVFPDNVEPAGLIVRDEKIYKIVRGLGRHEIQALLEEYPDALVEDFASSVLMPGVIDSHVHVNEPGRTDWEGFRTATKAAAVGGVTTIVDMPLNSIPPTTTLQNLRVKANKAEGKVYVDVGFWGGVIPGNDKDLRELVNAGVVGFKCFLCPSGVDEFPHVDLPDVEKALKELKATNSVLAFHAETELTKPVDVSNGDSMLYETFLRSRPAEMEVNAIKAVSTLCKLYKVRCHIVHLSASDALPLIKDAKNNGAPLTVETCHHYLNLSAEQVPKNATEYKCCPPIREKSNQDKLWRGLQDGTLDMVVSDHSPCTAELKRCGDFLAAWGGISSLQFGLPLMWTGAKEKGLTLQDVSRLLTRVPAELCSLNKRKGSLEEGMDADFVVWDPEKIIKIKESEILHKNKLTPYEGKELYGRVVATILRGNYIYKHDKLSDKPIGNLLLRNEHR</sequence>
<evidence type="ECO:0000256" key="4">
    <source>
        <dbReference type="ARBA" id="ARBA00007179"/>
    </source>
</evidence>
<dbReference type="AlphaFoldDB" id="A0AAJ7FQB7"/>
<evidence type="ECO:0000256" key="3">
    <source>
        <dbReference type="ARBA" id="ARBA00004968"/>
    </source>
</evidence>
<proteinExistence type="inferred from homology"/>
<dbReference type="InterPro" id="IPR020464">
    <property type="entry name" value="LanC-like_prot_euk"/>
</dbReference>
<dbReference type="PROSITE" id="PS00482">
    <property type="entry name" value="DIHYDROOROTASE_1"/>
    <property type="match status" value="1"/>
</dbReference>
<dbReference type="InterPro" id="IPR032466">
    <property type="entry name" value="Metal_Hydrolase"/>
</dbReference>
<dbReference type="PANTHER" id="PTHR43668">
    <property type="entry name" value="ALLANTOINASE"/>
    <property type="match status" value="1"/>
</dbReference>
<evidence type="ECO:0000256" key="11">
    <source>
        <dbReference type="PIRSR" id="PIRSR607822-1"/>
    </source>
</evidence>
<evidence type="ECO:0000256" key="2">
    <source>
        <dbReference type="ARBA" id="ARBA00001947"/>
    </source>
</evidence>
<feature type="region of interest" description="Disordered" evidence="12">
    <location>
        <begin position="25"/>
        <end position="46"/>
    </location>
</feature>
<dbReference type="NCBIfam" id="TIGR03178">
    <property type="entry name" value="allantoinase"/>
    <property type="match status" value="1"/>
</dbReference>
<dbReference type="GO" id="GO:0005737">
    <property type="term" value="C:cytoplasm"/>
    <property type="evidence" value="ECO:0007669"/>
    <property type="project" value="TreeGrafter"/>
</dbReference>
<evidence type="ECO:0000256" key="12">
    <source>
        <dbReference type="SAM" id="MobiDB-lite"/>
    </source>
</evidence>
<dbReference type="GO" id="GO:0006145">
    <property type="term" value="P:purine nucleobase catabolic process"/>
    <property type="evidence" value="ECO:0007669"/>
    <property type="project" value="TreeGrafter"/>
</dbReference>
<comment type="similarity">
    <text evidence="5">Belongs to the metallo-dependent hydrolases superfamily. Allantoinase family.</text>
</comment>
<dbReference type="Pfam" id="PF05147">
    <property type="entry name" value="LANC_like"/>
    <property type="match status" value="1"/>
</dbReference>
<feature type="compositionally biased region" description="Low complexity" evidence="12">
    <location>
        <begin position="25"/>
        <end position="36"/>
    </location>
</feature>
<dbReference type="Proteomes" id="UP000694920">
    <property type="component" value="Unplaced"/>
</dbReference>
<evidence type="ECO:0000259" key="13">
    <source>
        <dbReference type="Pfam" id="PF01979"/>
    </source>
</evidence>
<dbReference type="GeneID" id="107271495"/>
<reference evidence="15" key="1">
    <citation type="submission" date="2025-08" db="UniProtKB">
        <authorList>
            <consortium name="RefSeq"/>
        </authorList>
    </citation>
    <scope>IDENTIFICATION</scope>
</reference>
<accession>A0AAJ7FQB7</accession>
<evidence type="ECO:0000256" key="9">
    <source>
        <dbReference type="ARBA" id="ARBA00022801"/>
    </source>
</evidence>
<dbReference type="KEGG" id="ccin:107271495"/>
<evidence type="ECO:0000313" key="14">
    <source>
        <dbReference type="Proteomes" id="UP000694920"/>
    </source>
</evidence>
<name>A0AAJ7FQB7_CEPCN</name>